<dbReference type="CDD" id="cd03419">
    <property type="entry name" value="GRX_GRXh_1_2_like"/>
    <property type="match status" value="1"/>
</dbReference>
<comment type="caution">
    <text evidence="2">The sequence shown here is derived from an EMBL/GenBank/DDBJ whole genome shotgun (WGS) entry which is preliminary data.</text>
</comment>
<dbReference type="GO" id="GO:0005796">
    <property type="term" value="C:Golgi lumen"/>
    <property type="evidence" value="ECO:0007669"/>
    <property type="project" value="TreeGrafter"/>
</dbReference>
<gene>
    <name evidence="2" type="ORF">OHC33_000712</name>
</gene>
<feature type="compositionally biased region" description="Basic and acidic residues" evidence="1">
    <location>
        <begin position="81"/>
        <end position="114"/>
    </location>
</feature>
<protein>
    <recommendedName>
        <fullName evidence="4">Glutaredoxin domain-containing protein</fullName>
    </recommendedName>
</protein>
<sequence>MIRLNRSRFLGIVCLTIFIYFLLFTDSGTSSSEFRANTEAGLARKRQREQELPLRGHLSDEDLTRKTHEELQGILNSPSREGVKKDEHGNTVGRTERIPQHETPSHDGSKKEDISGDNLSAQQKINHDVEGAADADVPQRKTTYKSKDSAVRTEKEQILSSDEEAEREEDPGKAFVMKRLEEYLKNPVVIFSKSYCPHSRRAKHLLLDIYDIEPKPVVVELDLLGEHIPSSSHHDSADSDHDEHGRQTLGKALQALLAERTGRRTVPNIVVGSAHSIGGNDNIWEMHESGTLAEEIRKFGGRRVISVDVKDTEDDGKK</sequence>
<feature type="region of interest" description="Disordered" evidence="1">
    <location>
        <begin position="40"/>
        <end position="116"/>
    </location>
</feature>
<dbReference type="InterPro" id="IPR036249">
    <property type="entry name" value="Thioredoxin-like_sf"/>
</dbReference>
<dbReference type="GO" id="GO:0034599">
    <property type="term" value="P:cellular response to oxidative stress"/>
    <property type="evidence" value="ECO:0007669"/>
    <property type="project" value="TreeGrafter"/>
</dbReference>
<dbReference type="PANTHER" id="PTHR45694">
    <property type="entry name" value="GLUTAREDOXIN 2"/>
    <property type="match status" value="1"/>
</dbReference>
<proteinExistence type="predicted"/>
<organism evidence="2 3">
    <name type="scientific">Knufia fluminis</name>
    <dbReference type="NCBI Taxonomy" id="191047"/>
    <lineage>
        <taxon>Eukaryota</taxon>
        <taxon>Fungi</taxon>
        <taxon>Dikarya</taxon>
        <taxon>Ascomycota</taxon>
        <taxon>Pezizomycotina</taxon>
        <taxon>Eurotiomycetes</taxon>
        <taxon>Chaetothyriomycetidae</taxon>
        <taxon>Chaetothyriales</taxon>
        <taxon>Trichomeriaceae</taxon>
        <taxon>Knufia</taxon>
    </lineage>
</organism>
<evidence type="ECO:0000313" key="3">
    <source>
        <dbReference type="Proteomes" id="UP001316803"/>
    </source>
</evidence>
<dbReference type="PANTHER" id="PTHR45694:SF5">
    <property type="entry name" value="GLUTAREDOXIN 2"/>
    <property type="match status" value="1"/>
</dbReference>
<evidence type="ECO:0000256" key="1">
    <source>
        <dbReference type="SAM" id="MobiDB-lite"/>
    </source>
</evidence>
<dbReference type="PROSITE" id="PS51354">
    <property type="entry name" value="GLUTAREDOXIN_2"/>
    <property type="match status" value="1"/>
</dbReference>
<feature type="compositionally biased region" description="Basic and acidic residues" evidence="1">
    <location>
        <begin position="145"/>
        <end position="157"/>
    </location>
</feature>
<dbReference type="GO" id="GO:0005801">
    <property type="term" value="C:cis-Golgi network"/>
    <property type="evidence" value="ECO:0007669"/>
    <property type="project" value="TreeGrafter"/>
</dbReference>
<feature type="region of interest" description="Disordered" evidence="1">
    <location>
        <begin position="128"/>
        <end position="170"/>
    </location>
</feature>
<evidence type="ECO:0000313" key="2">
    <source>
        <dbReference type="EMBL" id="KAK5958868.1"/>
    </source>
</evidence>
<feature type="compositionally biased region" description="Basic and acidic residues" evidence="1">
    <location>
        <begin position="48"/>
        <end position="71"/>
    </location>
</feature>
<keyword evidence="3" id="KW-1185">Reference proteome</keyword>
<dbReference type="AlphaFoldDB" id="A0AAN8ETY0"/>
<accession>A0AAN8ETY0</accession>
<dbReference type="GO" id="GO:0015038">
    <property type="term" value="F:glutathione disulfide oxidoreductase activity"/>
    <property type="evidence" value="ECO:0007669"/>
    <property type="project" value="TreeGrafter"/>
</dbReference>
<dbReference type="GO" id="GO:0000324">
    <property type="term" value="C:fungal-type vacuole"/>
    <property type="evidence" value="ECO:0007669"/>
    <property type="project" value="TreeGrafter"/>
</dbReference>
<dbReference type="EMBL" id="JAKLMC020000001">
    <property type="protein sequence ID" value="KAK5958868.1"/>
    <property type="molecule type" value="Genomic_DNA"/>
</dbReference>
<name>A0AAN8ETY0_9EURO</name>
<dbReference type="SUPFAM" id="SSF52833">
    <property type="entry name" value="Thioredoxin-like"/>
    <property type="match status" value="1"/>
</dbReference>
<evidence type="ECO:0008006" key="4">
    <source>
        <dbReference type="Google" id="ProtNLM"/>
    </source>
</evidence>
<dbReference type="Gene3D" id="3.40.30.10">
    <property type="entry name" value="Glutaredoxin"/>
    <property type="match status" value="1"/>
</dbReference>
<dbReference type="Proteomes" id="UP001316803">
    <property type="component" value="Unassembled WGS sequence"/>
</dbReference>
<reference evidence="2 3" key="1">
    <citation type="submission" date="2022-12" db="EMBL/GenBank/DDBJ databases">
        <title>Genomic features and morphological characterization of a novel Knufia sp. strain isolated from spacecraft assembly facility.</title>
        <authorList>
            <person name="Teixeira M."/>
            <person name="Chander A.M."/>
            <person name="Stajich J.E."/>
            <person name="Venkateswaran K."/>
        </authorList>
    </citation>
    <scope>NUCLEOTIDE SEQUENCE [LARGE SCALE GENOMIC DNA]</scope>
    <source>
        <strain evidence="2 3">FJI-L2-BK-P2</strain>
    </source>
</reference>